<gene>
    <name evidence="3" type="ORF">RUM44_006286</name>
</gene>
<dbReference type="Pfam" id="PF17223">
    <property type="entry name" value="CPCFC"/>
    <property type="match status" value="3"/>
</dbReference>
<dbReference type="Proteomes" id="UP001359485">
    <property type="component" value="Unassembled WGS sequence"/>
</dbReference>
<name>A0ABR1AHP4_POLSC</name>
<comment type="caution">
    <text evidence="3">The sequence shown here is derived from an EMBL/GenBank/DDBJ whole genome shotgun (WGS) entry which is preliminary data.</text>
</comment>
<evidence type="ECO:0000256" key="1">
    <source>
        <dbReference type="SAM" id="SignalP"/>
    </source>
</evidence>
<feature type="domain" description="Cuticle protein CPCFC" evidence="2">
    <location>
        <begin position="156"/>
        <end position="172"/>
    </location>
</feature>
<reference evidence="3 4" key="1">
    <citation type="submission" date="2023-09" db="EMBL/GenBank/DDBJ databases">
        <title>Genomes of two closely related lineages of the louse Polyplax serrata with different host specificities.</title>
        <authorList>
            <person name="Martinu J."/>
            <person name="Tarabai H."/>
            <person name="Stefka J."/>
            <person name="Hypsa V."/>
        </authorList>
    </citation>
    <scope>NUCLEOTIDE SEQUENCE [LARGE SCALE GENOMIC DNA]</scope>
    <source>
        <strain evidence="3">98ZLc_SE</strain>
    </source>
</reference>
<keyword evidence="4" id="KW-1185">Reference proteome</keyword>
<feature type="signal peptide" evidence="1">
    <location>
        <begin position="1"/>
        <end position="17"/>
    </location>
</feature>
<evidence type="ECO:0000259" key="2">
    <source>
        <dbReference type="Pfam" id="PF17223"/>
    </source>
</evidence>
<proteinExistence type="predicted"/>
<keyword evidence="1" id="KW-0732">Signal</keyword>
<feature type="domain" description="Cuticle protein CPCFC" evidence="2">
    <location>
        <begin position="96"/>
        <end position="111"/>
    </location>
</feature>
<feature type="chain" id="PRO_5045790196" description="Cuticle protein CPCFC domain-containing protein" evidence="1">
    <location>
        <begin position="18"/>
        <end position="172"/>
    </location>
</feature>
<accession>A0ABR1AHP4</accession>
<evidence type="ECO:0000313" key="4">
    <source>
        <dbReference type="Proteomes" id="UP001359485"/>
    </source>
</evidence>
<feature type="domain" description="Cuticle protein CPCFC" evidence="2">
    <location>
        <begin position="24"/>
        <end position="40"/>
    </location>
</feature>
<dbReference type="EMBL" id="JAWJWF010000048">
    <property type="protein sequence ID" value="KAK6619886.1"/>
    <property type="molecule type" value="Genomic_DNA"/>
</dbReference>
<sequence>MIAQLLFVVSAFVAATAAPTADKYPAGLNPNLCPNYPHCDNALLAAHSQQQAGHAGTYHTPASTYTIPATYAGYGSGHISNIYSGHSAGSYAAPGYPAGVDPATCPNYPYCTNHVPTSISAPTAYHAASTYHTPSAYHVQSAFHAAPLPGFASRQYPDGVNPNTCPNYPFCH</sequence>
<organism evidence="3 4">
    <name type="scientific">Polyplax serrata</name>
    <name type="common">Common mouse louse</name>
    <dbReference type="NCBI Taxonomy" id="468196"/>
    <lineage>
        <taxon>Eukaryota</taxon>
        <taxon>Metazoa</taxon>
        <taxon>Ecdysozoa</taxon>
        <taxon>Arthropoda</taxon>
        <taxon>Hexapoda</taxon>
        <taxon>Insecta</taxon>
        <taxon>Pterygota</taxon>
        <taxon>Neoptera</taxon>
        <taxon>Paraneoptera</taxon>
        <taxon>Psocodea</taxon>
        <taxon>Troctomorpha</taxon>
        <taxon>Phthiraptera</taxon>
        <taxon>Anoplura</taxon>
        <taxon>Polyplacidae</taxon>
        <taxon>Polyplax</taxon>
    </lineage>
</organism>
<protein>
    <recommendedName>
        <fullName evidence="2">Cuticle protein CPCFC domain-containing protein</fullName>
    </recommendedName>
</protein>
<dbReference type="InterPro" id="IPR033778">
    <property type="entry name" value="CPCFC"/>
</dbReference>
<evidence type="ECO:0000313" key="3">
    <source>
        <dbReference type="EMBL" id="KAK6619886.1"/>
    </source>
</evidence>